<reference evidence="3 4" key="1">
    <citation type="submission" date="2016-10" db="EMBL/GenBank/DDBJ databases">
        <title>Genome sequence of the ascomycete fungus Penicillium subrubescens.</title>
        <authorList>
            <person name="De Vries R.P."/>
            <person name="Peng M."/>
            <person name="Dilokpimol A."/>
            <person name="Hilden K."/>
            <person name="Makela M.R."/>
            <person name="Grigoriev I."/>
            <person name="Riley R."/>
            <person name="Granchi Z."/>
        </authorList>
    </citation>
    <scope>NUCLEOTIDE SEQUENCE [LARGE SCALE GENOMIC DNA]</scope>
    <source>
        <strain evidence="3 4">CBS 132785</strain>
    </source>
</reference>
<evidence type="ECO:0000313" key="3">
    <source>
        <dbReference type="EMBL" id="OKP06964.1"/>
    </source>
</evidence>
<dbReference type="AlphaFoldDB" id="A0A1Q5U3B2"/>
<feature type="transmembrane region" description="Helical" evidence="1">
    <location>
        <begin position="87"/>
        <end position="109"/>
    </location>
</feature>
<proteinExistence type="predicted"/>
<keyword evidence="1" id="KW-1133">Transmembrane helix</keyword>
<dbReference type="EMBL" id="MNBE01000585">
    <property type="protein sequence ID" value="OKP06964.1"/>
    <property type="molecule type" value="Genomic_DNA"/>
</dbReference>
<feature type="transmembrane region" description="Helical" evidence="1">
    <location>
        <begin position="26"/>
        <end position="50"/>
    </location>
</feature>
<keyword evidence="1" id="KW-0472">Membrane</keyword>
<feature type="domain" description="DUF7703" evidence="2">
    <location>
        <begin position="26"/>
        <end position="259"/>
    </location>
</feature>
<evidence type="ECO:0000259" key="2">
    <source>
        <dbReference type="Pfam" id="PF24802"/>
    </source>
</evidence>
<feature type="transmembrane region" description="Helical" evidence="1">
    <location>
        <begin position="121"/>
        <end position="150"/>
    </location>
</feature>
<evidence type="ECO:0000256" key="1">
    <source>
        <dbReference type="SAM" id="Phobius"/>
    </source>
</evidence>
<dbReference type="Pfam" id="PF24802">
    <property type="entry name" value="DUF7703"/>
    <property type="match status" value="1"/>
</dbReference>
<protein>
    <recommendedName>
        <fullName evidence="2">DUF7703 domain-containing protein</fullName>
    </recommendedName>
</protein>
<dbReference type="InterPro" id="IPR056120">
    <property type="entry name" value="DUF7703"/>
</dbReference>
<feature type="transmembrane region" description="Helical" evidence="1">
    <location>
        <begin position="203"/>
        <end position="227"/>
    </location>
</feature>
<accession>A0A1Q5U3B2</accession>
<evidence type="ECO:0000313" key="4">
    <source>
        <dbReference type="Proteomes" id="UP000186955"/>
    </source>
</evidence>
<comment type="caution">
    <text evidence="3">The sequence shown here is derived from an EMBL/GenBank/DDBJ whole genome shotgun (WGS) entry which is preliminary data.</text>
</comment>
<gene>
    <name evidence="3" type="ORF">PENSUB_6147</name>
</gene>
<dbReference type="PANTHER" id="PTHR37013:SF5">
    <property type="entry name" value="INTEGRAL MEMBRANE PROTEIN"/>
    <property type="match status" value="1"/>
</dbReference>
<feature type="transmembrane region" description="Helical" evidence="1">
    <location>
        <begin position="170"/>
        <end position="191"/>
    </location>
</feature>
<organism evidence="3 4">
    <name type="scientific">Penicillium subrubescens</name>
    <dbReference type="NCBI Taxonomy" id="1316194"/>
    <lineage>
        <taxon>Eukaryota</taxon>
        <taxon>Fungi</taxon>
        <taxon>Dikarya</taxon>
        <taxon>Ascomycota</taxon>
        <taxon>Pezizomycotina</taxon>
        <taxon>Eurotiomycetes</taxon>
        <taxon>Eurotiomycetidae</taxon>
        <taxon>Eurotiales</taxon>
        <taxon>Aspergillaceae</taxon>
        <taxon>Penicillium</taxon>
    </lineage>
</organism>
<dbReference type="PANTHER" id="PTHR37013">
    <property type="entry name" value="INTEGRAL MEMBRANE PROTEIN (AFU_ORTHOLOGUE AFUA_1G05950)-RELATED"/>
    <property type="match status" value="1"/>
</dbReference>
<keyword evidence="4" id="KW-1185">Reference proteome</keyword>
<dbReference type="Proteomes" id="UP000186955">
    <property type="component" value="Unassembled WGS sequence"/>
</dbReference>
<keyword evidence="1" id="KW-0812">Transmembrane</keyword>
<feature type="transmembrane region" description="Helical" evidence="1">
    <location>
        <begin position="57"/>
        <end position="81"/>
    </location>
</feature>
<name>A0A1Q5U3B2_9EURO</name>
<sequence>MNSSLQNPISPWGAGSGKVHHSALDISIIIFMTIALYNAIELAVLILLCFRRYRSLYFWSLLTSAVFGVPPYTIGVVLQFFNLEPLWLSVVMQNIAWILMVPNQSVVLYSRLHLVSQSTAILGFVRVLIILSLLVIVLPTIVLNAGWTFIPSSPAWVNGYATMERIEVTWFMTQESYISGVYIWEAIRLIRIIPSDDKRRHRILYELLAINIMAIAMDLVVVILQYLNYYFLQVIFKGMVYSVKLKLEFAVLSMLVSVVHSRGSGRTFLGNNHMMSNIPNTGSTEGETIG</sequence>